<dbReference type="InterPro" id="IPR011990">
    <property type="entry name" value="TPR-like_helical_dom_sf"/>
</dbReference>
<evidence type="ECO:0000256" key="1">
    <source>
        <dbReference type="ARBA" id="ARBA00022737"/>
    </source>
</evidence>
<evidence type="ECO:0000313" key="6">
    <source>
        <dbReference type="EMBL" id="SEO40418.1"/>
    </source>
</evidence>
<name>A0A1H8PFI5_9PROT</name>
<dbReference type="PANTHER" id="PTHR44943">
    <property type="entry name" value="CELLULOSE SYNTHASE OPERON PROTEIN C"/>
    <property type="match status" value="1"/>
</dbReference>
<feature type="signal peptide" evidence="5">
    <location>
        <begin position="1"/>
        <end position="26"/>
    </location>
</feature>
<feature type="repeat" description="TPR" evidence="3">
    <location>
        <begin position="366"/>
        <end position="399"/>
    </location>
</feature>
<sequence length="478" mass="53073">MTAISPLALGALAAASFLPLLPHASAKTPEQVFTEERVRIVSVDMLNAQGELAAQGSGVALGADQVITTCDVTRQAESARVGWSGRVFKATPAPPQTHLNLCRLHVAGMHAPSLALGSAEKLRVGQPVNAIGLPHPTLGGRLKGSRNEERRNGRDRICPMCDGSKVNGLQEEHRRDPILAEGVVAAMRPYAGSRYMRISAPLLPGFSGGGLFDEQGRLIGILSPQRVEGESLAFVLPSDWLDSPPEMTQAPRAMAPKSADPRHGLAWLNQTLALEKKADWRRLLNLSQQETKRDPSNAAAWFNVGIASCNLKQYSQAVNAYREAIRHHAGYADAWHKLGTAYANLKDYDNASQAYEDALRMDPDNGEAWYDLGNTYHNLKKYAHTIHAYRHALRIDPENFRAWYKLGVTYDELKLHGEAVEAYRKTVMLQPENADAWYNLGVDYGILDERDRMREIYQTLRKLDPSRAERYFNTYILP</sequence>
<feature type="repeat" description="TPR" evidence="3">
    <location>
        <begin position="332"/>
        <end position="365"/>
    </location>
</feature>
<dbReference type="Pfam" id="PF00515">
    <property type="entry name" value="TPR_1"/>
    <property type="match status" value="1"/>
</dbReference>
<dbReference type="Pfam" id="PF13181">
    <property type="entry name" value="TPR_8"/>
    <property type="match status" value="2"/>
</dbReference>
<keyword evidence="1" id="KW-0677">Repeat</keyword>
<dbReference type="RefSeq" id="WP_074749083.1">
    <property type="nucleotide sequence ID" value="NZ_FOCT01000020.1"/>
</dbReference>
<gene>
    <name evidence="6" type="ORF">SAMN05216404_12027</name>
</gene>
<organism evidence="6 7">
    <name type="scientific">Nitrosospira multiformis</name>
    <dbReference type="NCBI Taxonomy" id="1231"/>
    <lineage>
        <taxon>Bacteria</taxon>
        <taxon>Pseudomonadati</taxon>
        <taxon>Pseudomonadota</taxon>
        <taxon>Betaproteobacteria</taxon>
        <taxon>Nitrosomonadales</taxon>
        <taxon>Nitrosomonadaceae</taxon>
        <taxon>Nitrosospira</taxon>
    </lineage>
</organism>
<feature type="repeat" description="TPR" evidence="3">
    <location>
        <begin position="298"/>
        <end position="331"/>
    </location>
</feature>
<evidence type="ECO:0000256" key="3">
    <source>
        <dbReference type="PROSITE-ProRule" id="PRU00339"/>
    </source>
</evidence>
<dbReference type="AlphaFoldDB" id="A0A1H8PFI5"/>
<evidence type="ECO:0000313" key="7">
    <source>
        <dbReference type="Proteomes" id="UP000183898"/>
    </source>
</evidence>
<reference evidence="6 7" key="1">
    <citation type="submission" date="2016-10" db="EMBL/GenBank/DDBJ databases">
        <authorList>
            <person name="de Groot N.N."/>
        </authorList>
    </citation>
    <scope>NUCLEOTIDE SEQUENCE [LARGE SCALE GENOMIC DNA]</scope>
    <source>
        <strain evidence="6 7">Nl18</strain>
    </source>
</reference>
<dbReference type="PROSITE" id="PS50005">
    <property type="entry name" value="TPR"/>
    <property type="match status" value="5"/>
</dbReference>
<feature type="chain" id="PRO_5010307631" evidence="5">
    <location>
        <begin position="27"/>
        <end position="478"/>
    </location>
</feature>
<keyword evidence="2 3" id="KW-0802">TPR repeat</keyword>
<evidence type="ECO:0000256" key="4">
    <source>
        <dbReference type="SAM" id="MobiDB-lite"/>
    </source>
</evidence>
<dbReference type="PANTHER" id="PTHR44943:SF8">
    <property type="entry name" value="TPR REPEAT-CONTAINING PROTEIN MJ0263"/>
    <property type="match status" value="1"/>
</dbReference>
<protein>
    <submittedName>
        <fullName evidence="6">Tetratricopeptide (TPR) repeat</fullName>
    </submittedName>
</protein>
<evidence type="ECO:0000256" key="5">
    <source>
        <dbReference type="SAM" id="SignalP"/>
    </source>
</evidence>
<dbReference type="InterPro" id="IPR009003">
    <property type="entry name" value="Peptidase_S1_PA"/>
</dbReference>
<dbReference type="Gene3D" id="1.25.40.10">
    <property type="entry name" value="Tetratricopeptide repeat domain"/>
    <property type="match status" value="2"/>
</dbReference>
<dbReference type="Gene3D" id="2.40.10.10">
    <property type="entry name" value="Trypsin-like serine proteases"/>
    <property type="match status" value="2"/>
</dbReference>
<dbReference type="EMBL" id="FOCT01000020">
    <property type="protein sequence ID" value="SEO40418.1"/>
    <property type="molecule type" value="Genomic_DNA"/>
</dbReference>
<dbReference type="Proteomes" id="UP000183898">
    <property type="component" value="Unassembled WGS sequence"/>
</dbReference>
<dbReference type="SUPFAM" id="SSF50494">
    <property type="entry name" value="Trypsin-like serine proteases"/>
    <property type="match status" value="1"/>
</dbReference>
<accession>A0A1H8PFI5</accession>
<feature type="compositionally biased region" description="Basic and acidic residues" evidence="4">
    <location>
        <begin position="145"/>
        <end position="156"/>
    </location>
</feature>
<feature type="repeat" description="TPR" evidence="3">
    <location>
        <begin position="434"/>
        <end position="467"/>
    </location>
</feature>
<feature type="repeat" description="TPR" evidence="3">
    <location>
        <begin position="400"/>
        <end position="433"/>
    </location>
</feature>
<feature type="region of interest" description="Disordered" evidence="4">
    <location>
        <begin position="135"/>
        <end position="156"/>
    </location>
</feature>
<dbReference type="SUPFAM" id="SSF48452">
    <property type="entry name" value="TPR-like"/>
    <property type="match status" value="1"/>
</dbReference>
<dbReference type="InterPro" id="IPR019734">
    <property type="entry name" value="TPR_rpt"/>
</dbReference>
<dbReference type="PROSITE" id="PS50293">
    <property type="entry name" value="TPR_REGION"/>
    <property type="match status" value="2"/>
</dbReference>
<proteinExistence type="predicted"/>
<dbReference type="SMART" id="SM00028">
    <property type="entry name" value="TPR"/>
    <property type="match status" value="5"/>
</dbReference>
<dbReference type="InterPro" id="IPR043504">
    <property type="entry name" value="Peptidase_S1_PA_chymotrypsin"/>
</dbReference>
<dbReference type="InterPro" id="IPR051685">
    <property type="entry name" value="Ycf3/AcsC/BcsC/TPR_MFPF"/>
</dbReference>
<evidence type="ECO:0000256" key="2">
    <source>
        <dbReference type="ARBA" id="ARBA00022803"/>
    </source>
</evidence>
<dbReference type="Pfam" id="PF13365">
    <property type="entry name" value="Trypsin_2"/>
    <property type="match status" value="1"/>
</dbReference>
<keyword evidence="5" id="KW-0732">Signal</keyword>